<evidence type="ECO:0000313" key="3">
    <source>
        <dbReference type="Proteomes" id="UP000642070"/>
    </source>
</evidence>
<dbReference type="InterPro" id="IPR012312">
    <property type="entry name" value="Hemerythrin-like"/>
</dbReference>
<sequence length="213" mass="23800">MALDMTMMYLFHDALGRELQRITKVTARTDDDPAHVLRTAVGWELFKRYLTVHHTAEDALVWPVATAVLTERADGDVADSDGLALLAAMEAEHAGIDPLLDAIDAALADRDTGPARLGELTDALYTGLSAHLRHEERETLALLDATLTQEQWGRFGAEHARRVGDDARRYLPWILDGLAPDRAARILAGMPEPIRAAYHDEWKVEFERLRLWG</sequence>
<gene>
    <name evidence="2" type="ORF">GCM10007977_029650</name>
</gene>
<protein>
    <recommendedName>
        <fullName evidence="1">Hemerythrin-like domain-containing protein</fullName>
    </recommendedName>
</protein>
<feature type="domain" description="Hemerythrin-like" evidence="1">
    <location>
        <begin position="8"/>
        <end position="142"/>
    </location>
</feature>
<dbReference type="EMBL" id="BMPI01000012">
    <property type="protein sequence ID" value="GGM26517.1"/>
    <property type="molecule type" value="Genomic_DNA"/>
</dbReference>
<organism evidence="2 3">
    <name type="scientific">Dactylosporangium sucinum</name>
    <dbReference type="NCBI Taxonomy" id="1424081"/>
    <lineage>
        <taxon>Bacteria</taxon>
        <taxon>Bacillati</taxon>
        <taxon>Actinomycetota</taxon>
        <taxon>Actinomycetes</taxon>
        <taxon>Micromonosporales</taxon>
        <taxon>Micromonosporaceae</taxon>
        <taxon>Dactylosporangium</taxon>
    </lineage>
</organism>
<reference evidence="2" key="2">
    <citation type="submission" date="2020-09" db="EMBL/GenBank/DDBJ databases">
        <authorList>
            <person name="Sun Q."/>
            <person name="Ohkuma M."/>
        </authorList>
    </citation>
    <scope>NUCLEOTIDE SEQUENCE</scope>
    <source>
        <strain evidence="2">JCM 19831</strain>
    </source>
</reference>
<evidence type="ECO:0000259" key="1">
    <source>
        <dbReference type="Pfam" id="PF01814"/>
    </source>
</evidence>
<proteinExistence type="predicted"/>
<dbReference type="AlphaFoldDB" id="A0A917WT48"/>
<comment type="caution">
    <text evidence="2">The sequence shown here is derived from an EMBL/GenBank/DDBJ whole genome shotgun (WGS) entry which is preliminary data.</text>
</comment>
<name>A0A917WT48_9ACTN</name>
<evidence type="ECO:0000313" key="2">
    <source>
        <dbReference type="EMBL" id="GGM26517.1"/>
    </source>
</evidence>
<keyword evidence="3" id="KW-1185">Reference proteome</keyword>
<dbReference type="RefSeq" id="WP_229835020.1">
    <property type="nucleotide sequence ID" value="NZ_BMPI01000012.1"/>
</dbReference>
<dbReference type="Proteomes" id="UP000642070">
    <property type="component" value="Unassembled WGS sequence"/>
</dbReference>
<accession>A0A917WT48</accession>
<dbReference type="Gene3D" id="1.20.120.520">
    <property type="entry name" value="nmb1532 protein domain like"/>
    <property type="match status" value="1"/>
</dbReference>
<reference evidence="2" key="1">
    <citation type="journal article" date="2014" name="Int. J. Syst. Evol. Microbiol.">
        <title>Complete genome sequence of Corynebacterium casei LMG S-19264T (=DSM 44701T), isolated from a smear-ripened cheese.</title>
        <authorList>
            <consortium name="US DOE Joint Genome Institute (JGI-PGF)"/>
            <person name="Walter F."/>
            <person name="Albersmeier A."/>
            <person name="Kalinowski J."/>
            <person name="Ruckert C."/>
        </authorList>
    </citation>
    <scope>NUCLEOTIDE SEQUENCE</scope>
    <source>
        <strain evidence="2">JCM 19831</strain>
    </source>
</reference>
<dbReference type="Pfam" id="PF01814">
    <property type="entry name" value="Hemerythrin"/>
    <property type="match status" value="1"/>
</dbReference>
<dbReference type="CDD" id="cd12108">
    <property type="entry name" value="Hr-like"/>
    <property type="match status" value="1"/>
</dbReference>